<dbReference type="GeneID" id="17250346"/>
<sequence>MSLAGITLETKEGTKVPAAEALRGKIVVLFFSSEWHTLHEVARENEVPFEVVYVSSDRDAEQKARLRTAQPHGACHRNFKNTFSRLSEGAALHGRFP</sequence>
<dbReference type="EnsemblProtists" id="EOD04264">
    <property type="protein sequence ID" value="EOD04264"/>
    <property type="gene ID" value="EMIHUDRAFT_221417"/>
</dbReference>
<dbReference type="Gene3D" id="3.40.30.10">
    <property type="entry name" value="Glutaredoxin"/>
    <property type="match status" value="1"/>
</dbReference>
<reference evidence="1" key="2">
    <citation type="submission" date="2024-10" db="UniProtKB">
        <authorList>
            <consortium name="EnsemblProtists"/>
        </authorList>
    </citation>
    <scope>IDENTIFICATION</scope>
</reference>
<name>A0A0D3HZ29_EMIH1</name>
<evidence type="ECO:0000313" key="1">
    <source>
        <dbReference type="EnsemblProtists" id="EOD04264"/>
    </source>
</evidence>
<dbReference type="KEGG" id="ehx:EMIHUDRAFT_221417"/>
<protein>
    <submittedName>
        <fullName evidence="1">Uncharacterized protein</fullName>
    </submittedName>
</protein>
<evidence type="ECO:0000313" key="2">
    <source>
        <dbReference type="Proteomes" id="UP000013827"/>
    </source>
</evidence>
<dbReference type="HOGENOM" id="CLU_2351084_0_0_1"/>
<accession>A0A0D3HZ29</accession>
<dbReference type="PaxDb" id="2903-EOD04264"/>
<dbReference type="Proteomes" id="UP000013827">
    <property type="component" value="Unassembled WGS sequence"/>
</dbReference>
<keyword evidence="2" id="KW-1185">Reference proteome</keyword>
<reference evidence="2" key="1">
    <citation type="journal article" date="2013" name="Nature">
        <title>Pan genome of the phytoplankton Emiliania underpins its global distribution.</title>
        <authorList>
            <person name="Read B.A."/>
            <person name="Kegel J."/>
            <person name="Klute M.J."/>
            <person name="Kuo A."/>
            <person name="Lefebvre S.C."/>
            <person name="Maumus F."/>
            <person name="Mayer C."/>
            <person name="Miller J."/>
            <person name="Monier A."/>
            <person name="Salamov A."/>
            <person name="Young J."/>
            <person name="Aguilar M."/>
            <person name="Claverie J.M."/>
            <person name="Frickenhaus S."/>
            <person name="Gonzalez K."/>
            <person name="Herman E.K."/>
            <person name="Lin Y.C."/>
            <person name="Napier J."/>
            <person name="Ogata H."/>
            <person name="Sarno A.F."/>
            <person name="Shmutz J."/>
            <person name="Schroeder D."/>
            <person name="de Vargas C."/>
            <person name="Verret F."/>
            <person name="von Dassow P."/>
            <person name="Valentin K."/>
            <person name="Van de Peer Y."/>
            <person name="Wheeler G."/>
            <person name="Dacks J.B."/>
            <person name="Delwiche C.F."/>
            <person name="Dyhrman S.T."/>
            <person name="Glockner G."/>
            <person name="John U."/>
            <person name="Richards T."/>
            <person name="Worden A.Z."/>
            <person name="Zhang X."/>
            <person name="Grigoriev I.V."/>
            <person name="Allen A.E."/>
            <person name="Bidle K."/>
            <person name="Borodovsky M."/>
            <person name="Bowler C."/>
            <person name="Brownlee C."/>
            <person name="Cock J.M."/>
            <person name="Elias M."/>
            <person name="Gladyshev V.N."/>
            <person name="Groth M."/>
            <person name="Guda C."/>
            <person name="Hadaegh A."/>
            <person name="Iglesias-Rodriguez M.D."/>
            <person name="Jenkins J."/>
            <person name="Jones B.M."/>
            <person name="Lawson T."/>
            <person name="Leese F."/>
            <person name="Lindquist E."/>
            <person name="Lobanov A."/>
            <person name="Lomsadze A."/>
            <person name="Malik S.B."/>
            <person name="Marsh M.E."/>
            <person name="Mackinder L."/>
            <person name="Mock T."/>
            <person name="Mueller-Roeber B."/>
            <person name="Pagarete A."/>
            <person name="Parker M."/>
            <person name="Probert I."/>
            <person name="Quesneville H."/>
            <person name="Raines C."/>
            <person name="Rensing S.A."/>
            <person name="Riano-Pachon D.M."/>
            <person name="Richier S."/>
            <person name="Rokitta S."/>
            <person name="Shiraiwa Y."/>
            <person name="Soanes D.M."/>
            <person name="van der Giezen M."/>
            <person name="Wahlund T.M."/>
            <person name="Williams B."/>
            <person name="Wilson W."/>
            <person name="Wolfe G."/>
            <person name="Wurch L.L."/>
        </authorList>
    </citation>
    <scope>NUCLEOTIDE SEQUENCE</scope>
</reference>
<dbReference type="STRING" id="2903.R1D6A1"/>
<dbReference type="RefSeq" id="XP_005756693.1">
    <property type="nucleotide sequence ID" value="XM_005756636.1"/>
</dbReference>
<dbReference type="InterPro" id="IPR036249">
    <property type="entry name" value="Thioredoxin-like_sf"/>
</dbReference>
<organism evidence="1 2">
    <name type="scientific">Emiliania huxleyi (strain CCMP1516)</name>
    <dbReference type="NCBI Taxonomy" id="280463"/>
    <lineage>
        <taxon>Eukaryota</taxon>
        <taxon>Haptista</taxon>
        <taxon>Haptophyta</taxon>
        <taxon>Prymnesiophyceae</taxon>
        <taxon>Isochrysidales</taxon>
        <taxon>Noelaerhabdaceae</taxon>
        <taxon>Emiliania</taxon>
    </lineage>
</organism>
<dbReference type="SUPFAM" id="SSF52833">
    <property type="entry name" value="Thioredoxin-like"/>
    <property type="match status" value="1"/>
</dbReference>
<dbReference type="AlphaFoldDB" id="A0A0D3HZ29"/>
<proteinExistence type="predicted"/>